<reference evidence="1 2" key="1">
    <citation type="submission" date="2024-09" db="EMBL/GenBank/DDBJ databases">
        <authorList>
            <person name="Sun Q."/>
            <person name="Mori K."/>
        </authorList>
    </citation>
    <scope>NUCLEOTIDE SEQUENCE [LARGE SCALE GENOMIC DNA]</scope>
    <source>
        <strain evidence="1 2">TBRC 0563</strain>
    </source>
</reference>
<dbReference type="CDD" id="cd06558">
    <property type="entry name" value="crotonase-like"/>
    <property type="match status" value="1"/>
</dbReference>
<dbReference type="RefSeq" id="WP_378207845.1">
    <property type="nucleotide sequence ID" value="NZ_JBHLZP010000224.1"/>
</dbReference>
<dbReference type="InterPro" id="IPR029045">
    <property type="entry name" value="ClpP/crotonase-like_dom_sf"/>
</dbReference>
<sequence length="179" mass="19306">MIEVEERDDALAAINQSLFARILRLPLPTLAAVDGPALGGGAELAYACDLRVCTDRSFFGQPEVRLGILPGAGAAYRLPRLIGEGRAKEMMFTGRRLLPAEALRFGLVNAVVPPDELLTAAHALLDQITIASPIALRLAKYAIDAPESAHPHVDLLGQALLFESPEKRDRMTAFLRGVK</sequence>
<dbReference type="SUPFAM" id="SSF52096">
    <property type="entry name" value="ClpP/crotonase"/>
    <property type="match status" value="1"/>
</dbReference>
<name>A0ABV5YL09_9ACTN</name>
<dbReference type="Pfam" id="PF00378">
    <property type="entry name" value="ECH_1"/>
    <property type="match status" value="1"/>
</dbReference>
<accession>A0ABV5YL09</accession>
<dbReference type="PANTHER" id="PTHR11941:SF54">
    <property type="entry name" value="ENOYL-COA HYDRATASE, MITOCHONDRIAL"/>
    <property type="match status" value="1"/>
</dbReference>
<dbReference type="InterPro" id="IPR001753">
    <property type="entry name" value="Enoyl-CoA_hydra/iso"/>
</dbReference>
<dbReference type="EMBL" id="JBHLZP010000224">
    <property type="protein sequence ID" value="MFB9835748.1"/>
    <property type="molecule type" value="Genomic_DNA"/>
</dbReference>
<dbReference type="Proteomes" id="UP001589627">
    <property type="component" value="Unassembled WGS sequence"/>
</dbReference>
<evidence type="ECO:0000313" key="2">
    <source>
        <dbReference type="Proteomes" id="UP001589627"/>
    </source>
</evidence>
<dbReference type="Gene3D" id="3.90.226.10">
    <property type="entry name" value="2-enoyl-CoA Hydratase, Chain A, domain 1"/>
    <property type="match status" value="1"/>
</dbReference>
<protein>
    <submittedName>
        <fullName evidence="1">Enoyl-CoA hydratase/isomerase family protein</fullName>
    </submittedName>
</protein>
<proteinExistence type="predicted"/>
<evidence type="ECO:0000313" key="1">
    <source>
        <dbReference type="EMBL" id="MFB9835748.1"/>
    </source>
</evidence>
<organism evidence="1 2">
    <name type="scientific">Actinoallomurus acaciae</name>
    <dbReference type="NCBI Taxonomy" id="502577"/>
    <lineage>
        <taxon>Bacteria</taxon>
        <taxon>Bacillati</taxon>
        <taxon>Actinomycetota</taxon>
        <taxon>Actinomycetes</taxon>
        <taxon>Streptosporangiales</taxon>
        <taxon>Thermomonosporaceae</taxon>
        <taxon>Actinoallomurus</taxon>
    </lineage>
</organism>
<dbReference type="PANTHER" id="PTHR11941">
    <property type="entry name" value="ENOYL-COA HYDRATASE-RELATED"/>
    <property type="match status" value="1"/>
</dbReference>
<keyword evidence="2" id="KW-1185">Reference proteome</keyword>
<gene>
    <name evidence="1" type="ORF">ACFFNX_26555</name>
</gene>
<comment type="caution">
    <text evidence="1">The sequence shown here is derived from an EMBL/GenBank/DDBJ whole genome shotgun (WGS) entry which is preliminary data.</text>
</comment>